<sequence length="411" mass="45252">MQSAPPPLSRRLSCILVTVFVALLFLFLVLPFSSPPSSSSSSSSAAPLRSSAAALISSSPPTPSFAYLLSGTVGDADRLLRLLRATYHPRNLYLLHLDGAAPQAQRDRLARAVRAVPAFRSAGNVHVIGKSDFANPRGSSALAATLHAAAILLRLGPNWDWFINLHASDYPLVTQDDLLHVFSFLPKDLNFVQHSSYIGWKESQRQKLIIVDPGLYLSSRTEVFYATQKRELPNAYRLFTGSASVILSRKFVEYCILDTDNLPRTLLMYYGNTPSSCTNYFQTVLCNSPEFNRTVVNHDLHYVVWDTSPKKEPHVLTTNDLENMTQSGAAFGTRFARDDPVLDHIDQEVLNCGPSKIVPGGWCLGKGHTDACLIWGNVDVLIPGPGAMRLADFMAQLLSAGTLHSHQCIWD</sequence>
<dbReference type="Pfam" id="PF02485">
    <property type="entry name" value="Branch"/>
    <property type="match status" value="1"/>
</dbReference>
<keyword evidence="3" id="KW-0808">Transferase</keyword>
<evidence type="ECO:0000256" key="3">
    <source>
        <dbReference type="ARBA" id="ARBA00022679"/>
    </source>
</evidence>
<evidence type="ECO:0000256" key="5">
    <source>
        <dbReference type="ARBA" id="ARBA00023180"/>
    </source>
</evidence>
<dbReference type="OrthoDB" id="2019572at2759"/>
<dbReference type="GO" id="GO:0016020">
    <property type="term" value="C:membrane"/>
    <property type="evidence" value="ECO:0007669"/>
    <property type="project" value="UniProtKB-SubCell"/>
</dbReference>
<dbReference type="PANTHER" id="PTHR45719:SF10">
    <property type="entry name" value="CORE-2_I-BRANCHING BETA-1,6-N-ACETYLGLUCOSAMINYLTRANSFERASE FAMILY PROTEIN"/>
    <property type="match status" value="1"/>
</dbReference>
<dbReference type="KEGG" id="pda:103720506"/>
<evidence type="ECO:0000256" key="1">
    <source>
        <dbReference type="ARBA" id="ARBA00004606"/>
    </source>
</evidence>
<keyword evidence="4" id="KW-0472">Membrane</keyword>
<accession>A0A8B7CX44</accession>
<gene>
    <name evidence="7" type="primary">LOC103720506</name>
</gene>
<dbReference type="Proteomes" id="UP000228380">
    <property type="component" value="Chromosome 2"/>
</dbReference>
<dbReference type="GeneID" id="103720506"/>
<evidence type="ECO:0000256" key="4">
    <source>
        <dbReference type="ARBA" id="ARBA00023136"/>
    </source>
</evidence>
<comment type="subcellular location">
    <subcellularLocation>
        <location evidence="1">Membrane</location>
        <topology evidence="1">Single-pass type II membrane protein</topology>
    </subcellularLocation>
</comment>
<dbReference type="InterPro" id="IPR044610">
    <property type="entry name" value="GLCAT14A/B/C"/>
</dbReference>
<dbReference type="InterPro" id="IPR003406">
    <property type="entry name" value="Glyco_trans_14"/>
</dbReference>
<dbReference type="PANTHER" id="PTHR45719">
    <property type="entry name" value="GLYCOSYLTRANSFERASE"/>
    <property type="match status" value="1"/>
</dbReference>
<keyword evidence="2" id="KW-0328">Glycosyltransferase</keyword>
<keyword evidence="6" id="KW-1185">Reference proteome</keyword>
<evidence type="ECO:0000256" key="2">
    <source>
        <dbReference type="ARBA" id="ARBA00022676"/>
    </source>
</evidence>
<dbReference type="GO" id="GO:0015020">
    <property type="term" value="F:glucuronosyltransferase activity"/>
    <property type="evidence" value="ECO:0007669"/>
    <property type="project" value="InterPro"/>
</dbReference>
<organism evidence="6 7">
    <name type="scientific">Phoenix dactylifera</name>
    <name type="common">Date palm</name>
    <dbReference type="NCBI Taxonomy" id="42345"/>
    <lineage>
        <taxon>Eukaryota</taxon>
        <taxon>Viridiplantae</taxon>
        <taxon>Streptophyta</taxon>
        <taxon>Embryophyta</taxon>
        <taxon>Tracheophyta</taxon>
        <taxon>Spermatophyta</taxon>
        <taxon>Magnoliopsida</taxon>
        <taxon>Liliopsida</taxon>
        <taxon>Arecaceae</taxon>
        <taxon>Coryphoideae</taxon>
        <taxon>Phoeniceae</taxon>
        <taxon>Phoenix</taxon>
    </lineage>
</organism>
<name>A0A8B7CX44_PHODC</name>
<dbReference type="RefSeq" id="XP_008808451.1">
    <property type="nucleotide sequence ID" value="XM_008810229.4"/>
</dbReference>
<protein>
    <submittedName>
        <fullName evidence="7">Beta-glucuronosyltransferase GlcAT14A-like</fullName>
    </submittedName>
</protein>
<evidence type="ECO:0000313" key="7">
    <source>
        <dbReference type="RefSeq" id="XP_008808451.1"/>
    </source>
</evidence>
<evidence type="ECO:0000313" key="6">
    <source>
        <dbReference type="Proteomes" id="UP000228380"/>
    </source>
</evidence>
<proteinExistence type="predicted"/>
<dbReference type="AlphaFoldDB" id="A0A8B7CX44"/>
<reference evidence="7" key="2">
    <citation type="submission" date="2025-08" db="UniProtKB">
        <authorList>
            <consortium name="RefSeq"/>
        </authorList>
    </citation>
    <scope>IDENTIFICATION</scope>
    <source>
        <tissue evidence="7">Young leaves</tissue>
    </source>
</reference>
<keyword evidence="5" id="KW-0325">Glycoprotein</keyword>
<reference evidence="6" key="1">
    <citation type="journal article" date="2019" name="Nat. Commun.">
        <title>Genome-wide association mapping of date palm fruit traits.</title>
        <authorList>
            <person name="Hazzouri K.M."/>
            <person name="Gros-Balthazard M."/>
            <person name="Flowers J.M."/>
            <person name="Copetti D."/>
            <person name="Lemansour A."/>
            <person name="Lebrun M."/>
            <person name="Masmoudi K."/>
            <person name="Ferrand S."/>
            <person name="Dhar M.I."/>
            <person name="Fresquez Z.A."/>
            <person name="Rosas U."/>
            <person name="Zhang J."/>
            <person name="Talag J."/>
            <person name="Lee S."/>
            <person name="Kudrna D."/>
            <person name="Powell R.F."/>
            <person name="Leitch I.J."/>
            <person name="Krueger R.R."/>
            <person name="Wing R.A."/>
            <person name="Amiri K.M.A."/>
            <person name="Purugganan M.D."/>
        </authorList>
    </citation>
    <scope>NUCLEOTIDE SEQUENCE [LARGE SCALE GENOMIC DNA]</scope>
    <source>
        <strain evidence="6">cv. Khalas</strain>
    </source>
</reference>